<evidence type="ECO:0000256" key="2">
    <source>
        <dbReference type="SAM" id="Phobius"/>
    </source>
</evidence>
<reference evidence="3 4" key="1">
    <citation type="submission" date="2014-04" db="EMBL/GenBank/DDBJ databases">
        <authorList>
            <consortium name="DOE Joint Genome Institute"/>
            <person name="Kuo A."/>
            <person name="Girlanda M."/>
            <person name="Perotto S."/>
            <person name="Kohler A."/>
            <person name="Nagy L.G."/>
            <person name="Floudas D."/>
            <person name="Copeland A."/>
            <person name="Barry K.W."/>
            <person name="Cichocki N."/>
            <person name="Veneault-Fourrey C."/>
            <person name="LaButti K."/>
            <person name="Lindquist E.A."/>
            <person name="Lipzen A."/>
            <person name="Lundell T."/>
            <person name="Morin E."/>
            <person name="Murat C."/>
            <person name="Sun H."/>
            <person name="Tunlid A."/>
            <person name="Henrissat B."/>
            <person name="Grigoriev I.V."/>
            <person name="Hibbett D.S."/>
            <person name="Martin F."/>
            <person name="Nordberg H.P."/>
            <person name="Cantor M.N."/>
            <person name="Hua S.X."/>
        </authorList>
    </citation>
    <scope>NUCLEOTIDE SEQUENCE [LARGE SCALE GENOMIC DNA]</scope>
    <source>
        <strain evidence="3 4">MUT 4182</strain>
    </source>
</reference>
<dbReference type="AlphaFoldDB" id="A0A0C3QW92"/>
<reference evidence="4" key="2">
    <citation type="submission" date="2015-01" db="EMBL/GenBank/DDBJ databases">
        <title>Evolutionary Origins and Diversification of the Mycorrhizal Mutualists.</title>
        <authorList>
            <consortium name="DOE Joint Genome Institute"/>
            <consortium name="Mycorrhizal Genomics Consortium"/>
            <person name="Kohler A."/>
            <person name="Kuo A."/>
            <person name="Nagy L.G."/>
            <person name="Floudas D."/>
            <person name="Copeland A."/>
            <person name="Barry K.W."/>
            <person name="Cichocki N."/>
            <person name="Veneault-Fourrey C."/>
            <person name="LaButti K."/>
            <person name="Lindquist E.A."/>
            <person name="Lipzen A."/>
            <person name="Lundell T."/>
            <person name="Morin E."/>
            <person name="Murat C."/>
            <person name="Riley R."/>
            <person name="Ohm R."/>
            <person name="Sun H."/>
            <person name="Tunlid A."/>
            <person name="Henrissat B."/>
            <person name="Grigoriev I.V."/>
            <person name="Hibbett D.S."/>
            <person name="Martin F."/>
        </authorList>
    </citation>
    <scope>NUCLEOTIDE SEQUENCE [LARGE SCALE GENOMIC DNA]</scope>
    <source>
        <strain evidence="4">MUT 4182</strain>
    </source>
</reference>
<dbReference type="EMBL" id="KN822945">
    <property type="protein sequence ID" value="KIO34041.1"/>
    <property type="molecule type" value="Genomic_DNA"/>
</dbReference>
<feature type="compositionally biased region" description="Polar residues" evidence="1">
    <location>
        <begin position="152"/>
        <end position="168"/>
    </location>
</feature>
<organism evidence="3 4">
    <name type="scientific">Tulasnella calospora MUT 4182</name>
    <dbReference type="NCBI Taxonomy" id="1051891"/>
    <lineage>
        <taxon>Eukaryota</taxon>
        <taxon>Fungi</taxon>
        <taxon>Dikarya</taxon>
        <taxon>Basidiomycota</taxon>
        <taxon>Agaricomycotina</taxon>
        <taxon>Agaricomycetes</taxon>
        <taxon>Cantharellales</taxon>
        <taxon>Tulasnellaceae</taxon>
        <taxon>Tulasnella</taxon>
    </lineage>
</organism>
<keyword evidence="2" id="KW-0472">Membrane</keyword>
<evidence type="ECO:0000313" key="4">
    <source>
        <dbReference type="Proteomes" id="UP000054248"/>
    </source>
</evidence>
<name>A0A0C3QW92_9AGAM</name>
<protein>
    <submittedName>
        <fullName evidence="3">Uncharacterized protein</fullName>
    </submittedName>
</protein>
<dbReference type="OrthoDB" id="2596179at2759"/>
<evidence type="ECO:0000313" key="3">
    <source>
        <dbReference type="EMBL" id="KIO34041.1"/>
    </source>
</evidence>
<keyword evidence="2" id="KW-1133">Transmembrane helix</keyword>
<keyword evidence="2" id="KW-0812">Transmembrane</keyword>
<feature type="compositionally biased region" description="Basic and acidic residues" evidence="1">
    <location>
        <begin position="104"/>
        <end position="126"/>
    </location>
</feature>
<feature type="region of interest" description="Disordered" evidence="1">
    <location>
        <begin position="81"/>
        <end position="177"/>
    </location>
</feature>
<evidence type="ECO:0000256" key="1">
    <source>
        <dbReference type="SAM" id="MobiDB-lite"/>
    </source>
</evidence>
<sequence length="177" mass="19721">MDPLAPPLRRRPFRYAFHILSGLAMTSLALHIINQRDAHRSDRLHLATKTTILEELTGRIRSGDPSLTLDEVNKVMKLAETHTLGAPPSDAEKPQETTSWRDTIFGKKRDPRKDEQELEDAKKIWEEALSESPKKLTIASEAQAPPPGLGSAITSYPQSSLPVTTQAPKKSEKAVFY</sequence>
<accession>A0A0C3QW92</accession>
<dbReference type="HOGENOM" id="CLU_1518966_0_0_1"/>
<keyword evidence="4" id="KW-1185">Reference proteome</keyword>
<feature type="transmembrane region" description="Helical" evidence="2">
    <location>
        <begin position="15"/>
        <end position="33"/>
    </location>
</feature>
<gene>
    <name evidence="3" type="ORF">M407DRAFT_166678</name>
</gene>
<proteinExistence type="predicted"/>
<dbReference type="Proteomes" id="UP000054248">
    <property type="component" value="Unassembled WGS sequence"/>
</dbReference>